<dbReference type="Pfam" id="PF01699">
    <property type="entry name" value="Na_Ca_ex"/>
    <property type="match status" value="2"/>
</dbReference>
<evidence type="ECO:0000313" key="7">
    <source>
        <dbReference type="EMBL" id="TLX65321.1"/>
    </source>
</evidence>
<feature type="transmembrane region" description="Helical" evidence="5">
    <location>
        <begin position="6"/>
        <end position="24"/>
    </location>
</feature>
<dbReference type="PANTHER" id="PTHR10846:SF8">
    <property type="entry name" value="INNER MEMBRANE PROTEIN YRBG"/>
    <property type="match status" value="1"/>
</dbReference>
<keyword evidence="8" id="KW-1185">Reference proteome</keyword>
<keyword evidence="2 5" id="KW-0812">Transmembrane</keyword>
<protein>
    <submittedName>
        <fullName evidence="7">Sodium:calcium antiporter</fullName>
    </submittedName>
</protein>
<evidence type="ECO:0000256" key="3">
    <source>
        <dbReference type="ARBA" id="ARBA00022989"/>
    </source>
</evidence>
<dbReference type="AlphaFoldDB" id="A0A5R9QJ62"/>
<dbReference type="EMBL" id="QLAG01000001">
    <property type="protein sequence ID" value="TLX65321.1"/>
    <property type="molecule type" value="Genomic_DNA"/>
</dbReference>
<evidence type="ECO:0000259" key="6">
    <source>
        <dbReference type="Pfam" id="PF01699"/>
    </source>
</evidence>
<feature type="transmembrane region" description="Helical" evidence="5">
    <location>
        <begin position="307"/>
        <end position="325"/>
    </location>
</feature>
<dbReference type="GO" id="GO:0006874">
    <property type="term" value="P:intracellular calcium ion homeostasis"/>
    <property type="evidence" value="ECO:0007669"/>
    <property type="project" value="TreeGrafter"/>
</dbReference>
<feature type="transmembrane region" description="Helical" evidence="5">
    <location>
        <begin position="127"/>
        <end position="147"/>
    </location>
</feature>
<dbReference type="NCBIfam" id="TIGR00367">
    <property type="entry name" value="calcium/sodium antiporter"/>
    <property type="match status" value="1"/>
</dbReference>
<feature type="transmembrane region" description="Helical" evidence="5">
    <location>
        <begin position="331"/>
        <end position="355"/>
    </location>
</feature>
<proteinExistence type="predicted"/>
<evidence type="ECO:0000313" key="8">
    <source>
        <dbReference type="Proteomes" id="UP000306753"/>
    </source>
</evidence>
<keyword evidence="4 5" id="KW-0472">Membrane</keyword>
<feature type="domain" description="Sodium/calcium exchanger membrane region" evidence="6">
    <location>
        <begin position="5"/>
        <end position="145"/>
    </location>
</feature>
<comment type="caution">
    <text evidence="7">The sequence shown here is derived from an EMBL/GenBank/DDBJ whole genome shotgun (WGS) entry which is preliminary data.</text>
</comment>
<evidence type="ECO:0000256" key="1">
    <source>
        <dbReference type="ARBA" id="ARBA00004141"/>
    </source>
</evidence>
<keyword evidence="3 5" id="KW-1133">Transmembrane helix</keyword>
<dbReference type="GO" id="GO:0005886">
    <property type="term" value="C:plasma membrane"/>
    <property type="evidence" value="ECO:0007669"/>
    <property type="project" value="TreeGrafter"/>
</dbReference>
<organism evidence="7 8">
    <name type="scientific">Stutzerimonas nosocomialis</name>
    <dbReference type="NCBI Taxonomy" id="1056496"/>
    <lineage>
        <taxon>Bacteria</taxon>
        <taxon>Pseudomonadati</taxon>
        <taxon>Pseudomonadota</taxon>
        <taxon>Gammaproteobacteria</taxon>
        <taxon>Pseudomonadales</taxon>
        <taxon>Pseudomonadaceae</taxon>
        <taxon>Stutzerimonas</taxon>
    </lineage>
</organism>
<dbReference type="InterPro" id="IPR004837">
    <property type="entry name" value="NaCa_Exmemb"/>
</dbReference>
<dbReference type="GO" id="GO:0008273">
    <property type="term" value="F:calcium, potassium:sodium antiporter activity"/>
    <property type="evidence" value="ECO:0007669"/>
    <property type="project" value="TreeGrafter"/>
</dbReference>
<dbReference type="InterPro" id="IPR044880">
    <property type="entry name" value="NCX_ion-bd_dom_sf"/>
</dbReference>
<evidence type="ECO:0000256" key="5">
    <source>
        <dbReference type="SAM" id="Phobius"/>
    </source>
</evidence>
<feature type="domain" description="Sodium/calcium exchanger membrane region" evidence="6">
    <location>
        <begin position="180"/>
        <end position="322"/>
    </location>
</feature>
<feature type="transmembrane region" description="Helical" evidence="5">
    <location>
        <begin position="244"/>
        <end position="266"/>
    </location>
</feature>
<name>A0A5R9QJ62_9GAMM</name>
<dbReference type="PANTHER" id="PTHR10846">
    <property type="entry name" value="SODIUM/POTASSIUM/CALCIUM EXCHANGER"/>
    <property type="match status" value="1"/>
</dbReference>
<sequence length="370" mass="39021">MTLLIFVYLIAGLVLLVIGAEVLVRGASRLAAIFGISPLIIGLTVVAFGTSAPETAVSVQASLGGSGDLAVGNVIGSNIANVLLILGLSALVAPLIVSRQLIRLDVPIMIGAGILTFALAWDGTLDRLDGALLFASVVGYCVLLIVLSRRSKRPAGEPDEFDEAFALKEKPGRFAWLINLLLVVVGLVLLIGGSNLLVEGAVSLARALGLSELIIGLTVIAVGTSLPELATSMLAVFKGERDIAVGNIVGSSIFNLLLVLGAAALVAPSGLSISPNALAFDFPVMMAVFLACLPIFFSGYQISRWEGLLFFFYYLAYTAYLVLFATGRPVIALFVHAMAWYVLPLTALTLVVLAIRAWRRQRGETLSQQP</sequence>
<feature type="transmembrane region" description="Helical" evidence="5">
    <location>
        <begin position="278"/>
        <end position="300"/>
    </location>
</feature>
<reference evidence="7 8" key="1">
    <citation type="journal article" date="2017" name="Eur. J. Clin. Microbiol. Infect. Dis.">
        <title>Uncommonly isolated clinical Pseudomonas: identification and phylogenetic assignation.</title>
        <authorList>
            <person name="Mulet M."/>
            <person name="Gomila M."/>
            <person name="Ramirez A."/>
            <person name="Cardew S."/>
            <person name="Moore E.R."/>
            <person name="Lalucat J."/>
            <person name="Garcia-Valdes E."/>
        </authorList>
    </citation>
    <scope>NUCLEOTIDE SEQUENCE [LARGE SCALE GENOMIC DNA]</scope>
    <source>
        <strain evidence="7 8">SD129</strain>
    </source>
</reference>
<dbReference type="RefSeq" id="WP_138410571.1">
    <property type="nucleotide sequence ID" value="NZ_QLAG01000001.1"/>
</dbReference>
<dbReference type="InterPro" id="IPR004481">
    <property type="entry name" value="K/Na/Ca-exchanger"/>
</dbReference>
<dbReference type="Gene3D" id="1.20.1420.30">
    <property type="entry name" value="NCX, central ion-binding region"/>
    <property type="match status" value="2"/>
</dbReference>
<feature type="transmembrane region" description="Helical" evidence="5">
    <location>
        <begin position="213"/>
        <end position="237"/>
    </location>
</feature>
<evidence type="ECO:0000256" key="4">
    <source>
        <dbReference type="ARBA" id="ARBA00023136"/>
    </source>
</evidence>
<comment type="subcellular location">
    <subcellularLocation>
        <location evidence="1">Membrane</location>
        <topology evidence="1">Multi-pass membrane protein</topology>
    </subcellularLocation>
</comment>
<evidence type="ECO:0000256" key="2">
    <source>
        <dbReference type="ARBA" id="ARBA00022692"/>
    </source>
</evidence>
<feature type="transmembrane region" description="Helical" evidence="5">
    <location>
        <begin position="70"/>
        <end position="97"/>
    </location>
</feature>
<gene>
    <name evidence="7" type="ORF">DN820_00150</name>
</gene>
<dbReference type="Gene3D" id="6.10.280.80">
    <property type="entry name" value="NCX, peripheral helical region"/>
    <property type="match status" value="1"/>
</dbReference>
<accession>A0A5R9QJ62</accession>
<feature type="transmembrane region" description="Helical" evidence="5">
    <location>
        <begin position="174"/>
        <end position="193"/>
    </location>
</feature>
<feature type="transmembrane region" description="Helical" evidence="5">
    <location>
        <begin position="31"/>
        <end position="50"/>
    </location>
</feature>
<feature type="transmembrane region" description="Helical" evidence="5">
    <location>
        <begin position="104"/>
        <end position="121"/>
    </location>
</feature>
<dbReference type="Proteomes" id="UP000306753">
    <property type="component" value="Unassembled WGS sequence"/>
</dbReference>
<dbReference type="GO" id="GO:0005262">
    <property type="term" value="F:calcium channel activity"/>
    <property type="evidence" value="ECO:0007669"/>
    <property type="project" value="TreeGrafter"/>
</dbReference>